<gene>
    <name evidence="8" type="ORF">BN2476_460019</name>
</gene>
<evidence type="ECO:0000313" key="8">
    <source>
        <dbReference type="EMBL" id="SIT45074.1"/>
    </source>
</evidence>
<protein>
    <submittedName>
        <fullName evidence="8">Alkaline phosphatase like protein</fullName>
    </submittedName>
</protein>
<organism evidence="8 9">
    <name type="scientific">Paraburkholderia piptadeniae</name>
    <dbReference type="NCBI Taxonomy" id="1701573"/>
    <lineage>
        <taxon>Bacteria</taxon>
        <taxon>Pseudomonadati</taxon>
        <taxon>Pseudomonadota</taxon>
        <taxon>Betaproteobacteria</taxon>
        <taxon>Burkholderiales</taxon>
        <taxon>Burkholderiaceae</taxon>
        <taxon>Paraburkholderia</taxon>
    </lineage>
</organism>
<evidence type="ECO:0000256" key="3">
    <source>
        <dbReference type="ARBA" id="ARBA00022692"/>
    </source>
</evidence>
<evidence type="ECO:0000259" key="7">
    <source>
        <dbReference type="PROSITE" id="PS50206"/>
    </source>
</evidence>
<evidence type="ECO:0000256" key="4">
    <source>
        <dbReference type="ARBA" id="ARBA00022989"/>
    </source>
</evidence>
<comment type="caution">
    <text evidence="8">The sequence shown here is derived from an EMBL/GenBank/DDBJ whole genome shotgun (WGS) entry which is preliminary data.</text>
</comment>
<feature type="transmembrane region" description="Helical" evidence="6">
    <location>
        <begin position="75"/>
        <end position="102"/>
    </location>
</feature>
<evidence type="ECO:0000256" key="5">
    <source>
        <dbReference type="ARBA" id="ARBA00023136"/>
    </source>
</evidence>
<evidence type="ECO:0000256" key="6">
    <source>
        <dbReference type="SAM" id="Phobius"/>
    </source>
</evidence>
<keyword evidence="3 6" id="KW-0812">Transmembrane</keyword>
<dbReference type="Gene3D" id="3.40.250.10">
    <property type="entry name" value="Rhodanese-like domain"/>
    <property type="match status" value="1"/>
</dbReference>
<dbReference type="GO" id="GO:0005886">
    <property type="term" value="C:plasma membrane"/>
    <property type="evidence" value="ECO:0007669"/>
    <property type="project" value="UniProtKB-SubCell"/>
</dbReference>
<evidence type="ECO:0000256" key="1">
    <source>
        <dbReference type="ARBA" id="ARBA00004651"/>
    </source>
</evidence>
<keyword evidence="4 6" id="KW-1133">Transmembrane helix</keyword>
<dbReference type="GO" id="GO:0004792">
    <property type="term" value="F:thiosulfate-cyanide sulfurtransferase activity"/>
    <property type="evidence" value="ECO:0007669"/>
    <property type="project" value="InterPro"/>
</dbReference>
<dbReference type="Pfam" id="PF09335">
    <property type="entry name" value="VTT_dom"/>
    <property type="match status" value="1"/>
</dbReference>
<sequence>MTLHDARRARRTLPFEALGDTSFPLFRSILGADRTSLARGENASIIVESTKSSSGPNGRESKPMLHDLVEQYGPAIVFANVLAASIGLPVPAMPSLVLFGAMAAMHPGSIGVQVLPVLVLAVFATLIGDSAWFAAGRIYGGNTLKTLCKLSLSRDTCVKKTERFFGRWGVRVLAVAKFVPGLSIVSIPMAGAMGTPYRTFLAYDSIGATLWSGLGLVLGVVFAQQIDMLFAGASRLGKMTAVVVAVLLAIYCAYRWYRRRQLIRKLATARMDVDELYNLMLDKRSPVLFDIRSHEKRKLDPFVIPGSVFADERQLNEIVSKYPHDQKLVIYCSCPNEVSAAWMAKQLTEAGFSDVLPLRGGLDAWRDAGRHLEPLAEEPEPTVAVGITPKTV</sequence>
<proteinExistence type="predicted"/>
<dbReference type="Pfam" id="PF00581">
    <property type="entry name" value="Rhodanese"/>
    <property type="match status" value="1"/>
</dbReference>
<keyword evidence="2" id="KW-1003">Cell membrane</keyword>
<dbReference type="AlphaFoldDB" id="A0A1N7SCL7"/>
<keyword evidence="5 6" id="KW-0472">Membrane</keyword>
<dbReference type="GO" id="GO:0005737">
    <property type="term" value="C:cytoplasm"/>
    <property type="evidence" value="ECO:0007669"/>
    <property type="project" value="InterPro"/>
</dbReference>
<dbReference type="SUPFAM" id="SSF52821">
    <property type="entry name" value="Rhodanese/Cell cycle control phosphatase"/>
    <property type="match status" value="1"/>
</dbReference>
<feature type="transmembrane region" description="Helical" evidence="6">
    <location>
        <begin position="201"/>
        <end position="224"/>
    </location>
</feature>
<feature type="domain" description="Rhodanese" evidence="7">
    <location>
        <begin position="282"/>
        <end position="374"/>
    </location>
</feature>
<dbReference type="PANTHER" id="PTHR42709:SF6">
    <property type="entry name" value="UNDECAPRENYL PHOSPHATE TRANSPORTER A"/>
    <property type="match status" value="1"/>
</dbReference>
<evidence type="ECO:0000313" key="9">
    <source>
        <dbReference type="Proteomes" id="UP000195569"/>
    </source>
</evidence>
<dbReference type="InterPro" id="IPR051311">
    <property type="entry name" value="DedA_domain"/>
</dbReference>
<dbReference type="CDD" id="cd01444">
    <property type="entry name" value="GlpE_ST"/>
    <property type="match status" value="1"/>
</dbReference>
<name>A0A1N7SCL7_9BURK</name>
<feature type="transmembrane region" description="Helical" evidence="6">
    <location>
        <begin position="114"/>
        <end position="135"/>
    </location>
</feature>
<evidence type="ECO:0000256" key="2">
    <source>
        <dbReference type="ARBA" id="ARBA00022475"/>
    </source>
</evidence>
<feature type="transmembrane region" description="Helical" evidence="6">
    <location>
        <begin position="168"/>
        <end position="189"/>
    </location>
</feature>
<reference evidence="8" key="1">
    <citation type="submission" date="2016-12" db="EMBL/GenBank/DDBJ databases">
        <authorList>
            <person name="Moulin L."/>
        </authorList>
    </citation>
    <scope>NUCLEOTIDE SEQUENCE [LARGE SCALE GENOMIC DNA]</scope>
    <source>
        <strain evidence="8">STM 7183</strain>
    </source>
</reference>
<dbReference type="EMBL" id="CYGY02000046">
    <property type="protein sequence ID" value="SIT45074.1"/>
    <property type="molecule type" value="Genomic_DNA"/>
</dbReference>
<dbReference type="InterPro" id="IPR032816">
    <property type="entry name" value="VTT_dom"/>
</dbReference>
<dbReference type="PROSITE" id="PS50206">
    <property type="entry name" value="RHODANESE_3"/>
    <property type="match status" value="1"/>
</dbReference>
<accession>A0A1N7SCL7</accession>
<dbReference type="InterPro" id="IPR036873">
    <property type="entry name" value="Rhodanese-like_dom_sf"/>
</dbReference>
<dbReference type="PANTHER" id="PTHR42709">
    <property type="entry name" value="ALKALINE PHOSPHATASE LIKE PROTEIN"/>
    <property type="match status" value="1"/>
</dbReference>
<comment type="subcellular location">
    <subcellularLocation>
        <location evidence="1">Cell membrane</location>
        <topology evidence="1">Multi-pass membrane protein</topology>
    </subcellularLocation>
</comment>
<keyword evidence="9" id="KW-1185">Reference proteome</keyword>
<dbReference type="InterPro" id="IPR001763">
    <property type="entry name" value="Rhodanese-like_dom"/>
</dbReference>
<dbReference type="InterPro" id="IPR023695">
    <property type="entry name" value="Thiosulf_sulfurTrfase"/>
</dbReference>
<dbReference type="Proteomes" id="UP000195569">
    <property type="component" value="Unassembled WGS sequence"/>
</dbReference>
<dbReference type="SMART" id="SM00450">
    <property type="entry name" value="RHOD"/>
    <property type="match status" value="1"/>
</dbReference>
<feature type="transmembrane region" description="Helical" evidence="6">
    <location>
        <begin position="236"/>
        <end position="257"/>
    </location>
</feature>